<keyword evidence="2" id="KW-0472">Membrane</keyword>
<reference evidence="4 5" key="1">
    <citation type="submission" date="2019-11" db="EMBL/GenBank/DDBJ databases">
        <title>Terrilactibacillus tamarindus sp. nov. BCM23-1 isolated from bark of Tamarindus indica.</title>
        <authorList>
            <person name="Kingkaew E."/>
            <person name="Tanasupawat S."/>
        </authorList>
    </citation>
    <scope>NUCLEOTIDE SEQUENCE [LARGE SCALE GENOMIC DNA]</scope>
    <source>
        <strain evidence="4 5">BCM23-1</strain>
    </source>
</reference>
<dbReference type="RefSeq" id="WP_155218312.1">
    <property type="nucleotide sequence ID" value="NZ_WNHB01000010.1"/>
</dbReference>
<evidence type="ECO:0000259" key="3">
    <source>
        <dbReference type="Pfam" id="PF02397"/>
    </source>
</evidence>
<accession>A0A6N8CS10</accession>
<dbReference type="PANTHER" id="PTHR30576">
    <property type="entry name" value="COLANIC BIOSYNTHESIS UDP-GLUCOSE LIPID CARRIER TRANSFERASE"/>
    <property type="match status" value="1"/>
</dbReference>
<feature type="domain" description="Bacterial sugar transferase" evidence="3">
    <location>
        <begin position="38"/>
        <end position="217"/>
    </location>
</feature>
<keyword evidence="2" id="KW-1133">Transmembrane helix</keyword>
<dbReference type="GO" id="GO:0016780">
    <property type="term" value="F:phosphotransferase activity, for other substituted phosphate groups"/>
    <property type="evidence" value="ECO:0007669"/>
    <property type="project" value="TreeGrafter"/>
</dbReference>
<evidence type="ECO:0000313" key="5">
    <source>
        <dbReference type="Proteomes" id="UP000440978"/>
    </source>
</evidence>
<keyword evidence="5" id="KW-1185">Reference proteome</keyword>
<gene>
    <name evidence="4" type="ORF">GMB86_07495</name>
</gene>
<comment type="caution">
    <text evidence="4">The sequence shown here is derived from an EMBL/GenBank/DDBJ whole genome shotgun (WGS) entry which is preliminary data.</text>
</comment>
<dbReference type="AlphaFoldDB" id="A0A6N8CS10"/>
<dbReference type="InterPro" id="IPR003362">
    <property type="entry name" value="Bact_transf"/>
</dbReference>
<keyword evidence="4" id="KW-0808">Transferase</keyword>
<keyword evidence="2" id="KW-0812">Transmembrane</keyword>
<proteinExistence type="inferred from homology"/>
<dbReference type="EMBL" id="WNHB01000010">
    <property type="protein sequence ID" value="MTT31853.1"/>
    <property type="molecule type" value="Genomic_DNA"/>
</dbReference>
<evidence type="ECO:0000313" key="4">
    <source>
        <dbReference type="EMBL" id="MTT31853.1"/>
    </source>
</evidence>
<name>A0A6N8CS10_9BACI</name>
<protein>
    <submittedName>
        <fullName evidence="4">Sugar transferase</fullName>
    </submittedName>
</protein>
<feature type="transmembrane region" description="Helical" evidence="2">
    <location>
        <begin position="43"/>
        <end position="66"/>
    </location>
</feature>
<evidence type="ECO:0000256" key="1">
    <source>
        <dbReference type="ARBA" id="ARBA00006464"/>
    </source>
</evidence>
<organism evidence="4 5">
    <name type="scientific">Terrilactibacillus tamarindi</name>
    <dbReference type="NCBI Taxonomy" id="2599694"/>
    <lineage>
        <taxon>Bacteria</taxon>
        <taxon>Bacillati</taxon>
        <taxon>Bacillota</taxon>
        <taxon>Bacilli</taxon>
        <taxon>Bacillales</taxon>
        <taxon>Bacillaceae</taxon>
        <taxon>Terrilactibacillus</taxon>
    </lineage>
</organism>
<dbReference type="Proteomes" id="UP000440978">
    <property type="component" value="Unassembled WGS sequence"/>
</dbReference>
<sequence>MNAEKSLDYFMEDSTEKSTETTFKVFPTKGLKKYLYVKRITDIFLASIGMVLALPVIFVSAMFIVLETPGSPFYTQERVGKNGKKFKLIKLRSMRTDAEKFGAKWAEANDPRVTKVGAIIRKTRIDELPQLLCVLKGDMSMIGPRPERPMFTEQFNREIEGFKNRLLVKPGLTGLAQVNGGYDISPREKLQYDLIYIDNLSMLLEMKIMLKTVKVLFTGEGAR</sequence>
<comment type="similarity">
    <text evidence="1">Belongs to the bacterial sugar transferase family.</text>
</comment>
<evidence type="ECO:0000256" key="2">
    <source>
        <dbReference type="SAM" id="Phobius"/>
    </source>
</evidence>
<dbReference type="PANTHER" id="PTHR30576:SF0">
    <property type="entry name" value="UNDECAPRENYL-PHOSPHATE N-ACETYLGALACTOSAMINYL 1-PHOSPHATE TRANSFERASE-RELATED"/>
    <property type="match status" value="1"/>
</dbReference>
<dbReference type="Pfam" id="PF02397">
    <property type="entry name" value="Bac_transf"/>
    <property type="match status" value="1"/>
</dbReference>
<dbReference type="OrthoDB" id="9808602at2"/>